<evidence type="ECO:0000256" key="1">
    <source>
        <dbReference type="SAM" id="MobiDB-lite"/>
    </source>
</evidence>
<dbReference type="AlphaFoldDB" id="A0A4Y9ZRW8"/>
<feature type="compositionally biased region" description="Polar residues" evidence="1">
    <location>
        <begin position="1"/>
        <end position="30"/>
    </location>
</feature>
<evidence type="ECO:0000313" key="3">
    <source>
        <dbReference type="Proteomes" id="UP000298061"/>
    </source>
</evidence>
<dbReference type="EMBL" id="SFCI01001270">
    <property type="protein sequence ID" value="TFY76239.1"/>
    <property type="molecule type" value="Genomic_DNA"/>
</dbReference>
<reference evidence="2 3" key="1">
    <citation type="submission" date="2019-02" db="EMBL/GenBank/DDBJ databases">
        <title>Genome sequencing of the rare red list fungi Hericium alpestre (H. flagellum).</title>
        <authorList>
            <person name="Buettner E."/>
            <person name="Kellner H."/>
        </authorList>
    </citation>
    <scope>NUCLEOTIDE SEQUENCE [LARGE SCALE GENOMIC DNA]</scope>
    <source>
        <strain evidence="2 3">DSM 108284</strain>
    </source>
</reference>
<feature type="region of interest" description="Disordered" evidence="1">
    <location>
        <begin position="49"/>
        <end position="121"/>
    </location>
</feature>
<dbReference type="OrthoDB" id="3176962at2759"/>
<gene>
    <name evidence="2" type="ORF">EWM64_g7774</name>
</gene>
<comment type="caution">
    <text evidence="2">The sequence shown here is derived from an EMBL/GenBank/DDBJ whole genome shotgun (WGS) entry which is preliminary data.</text>
</comment>
<organism evidence="2 3">
    <name type="scientific">Hericium alpestre</name>
    <dbReference type="NCBI Taxonomy" id="135208"/>
    <lineage>
        <taxon>Eukaryota</taxon>
        <taxon>Fungi</taxon>
        <taxon>Dikarya</taxon>
        <taxon>Basidiomycota</taxon>
        <taxon>Agaricomycotina</taxon>
        <taxon>Agaricomycetes</taxon>
        <taxon>Russulales</taxon>
        <taxon>Hericiaceae</taxon>
        <taxon>Hericium</taxon>
    </lineage>
</organism>
<feature type="compositionally biased region" description="Basic and acidic residues" evidence="1">
    <location>
        <begin position="55"/>
        <end position="67"/>
    </location>
</feature>
<keyword evidence="3" id="KW-1185">Reference proteome</keyword>
<feature type="compositionally biased region" description="Polar residues" evidence="1">
    <location>
        <begin position="83"/>
        <end position="100"/>
    </location>
</feature>
<name>A0A4Y9ZRW8_9AGAM</name>
<dbReference type="Proteomes" id="UP000298061">
    <property type="component" value="Unassembled WGS sequence"/>
</dbReference>
<accession>A0A4Y9ZRW8</accession>
<feature type="region of interest" description="Disordered" evidence="1">
    <location>
        <begin position="1"/>
        <end position="33"/>
    </location>
</feature>
<sequence length="206" mass="22593">MATISSRSPHLRGNSTDTDTDNSNPNSVPFPTSVMATIVPADSQQQFLTYPASRRSRDSVSLHRDLLQARTRSPSYARHVRSPASSTYSYRARPGSQQLSPVEEEQEADRSRSSRAGSSPISRRAHAISFSVAGDAACDDTFMEDITIALLSISPAQRERIERRHRALKRSRSAGTMKRAAGATGRAFSAFISALRCPTWATARRP</sequence>
<evidence type="ECO:0000313" key="2">
    <source>
        <dbReference type="EMBL" id="TFY76239.1"/>
    </source>
</evidence>
<proteinExistence type="predicted"/>
<protein>
    <submittedName>
        <fullName evidence="2">Uncharacterized protein</fullName>
    </submittedName>
</protein>